<dbReference type="GeneID" id="104725695"/>
<dbReference type="Pfam" id="PF01138">
    <property type="entry name" value="RNase_PH"/>
    <property type="match status" value="1"/>
</dbReference>
<dbReference type="SUPFAM" id="SSF54211">
    <property type="entry name" value="Ribosomal protein S5 domain 2-like"/>
    <property type="match status" value="1"/>
</dbReference>
<keyword evidence="3" id="KW-1185">Reference proteome</keyword>
<dbReference type="RefSeq" id="XP_019087846.1">
    <property type="nucleotide sequence ID" value="XM_019232301.1"/>
</dbReference>
<accession>A0ABM1QM58</accession>
<protein>
    <submittedName>
        <fullName evidence="4">Exosome complex component RRP41 homolog</fullName>
    </submittedName>
</protein>
<reference evidence="4" key="2">
    <citation type="submission" date="2025-08" db="UniProtKB">
        <authorList>
            <consortium name="RefSeq"/>
        </authorList>
    </citation>
    <scope>IDENTIFICATION</scope>
    <source>
        <tissue evidence="4">Leaf</tissue>
    </source>
</reference>
<proteinExistence type="inferred from homology"/>
<evidence type="ECO:0000259" key="2">
    <source>
        <dbReference type="Pfam" id="PF01138"/>
    </source>
</evidence>
<dbReference type="InterPro" id="IPR050080">
    <property type="entry name" value="RNase_PH"/>
</dbReference>
<organism evidence="3 4">
    <name type="scientific">Camelina sativa</name>
    <name type="common">False flax</name>
    <name type="synonym">Myagrum sativum</name>
    <dbReference type="NCBI Taxonomy" id="90675"/>
    <lineage>
        <taxon>Eukaryota</taxon>
        <taxon>Viridiplantae</taxon>
        <taxon>Streptophyta</taxon>
        <taxon>Embryophyta</taxon>
        <taxon>Tracheophyta</taxon>
        <taxon>Spermatophyta</taxon>
        <taxon>Magnoliopsida</taxon>
        <taxon>eudicotyledons</taxon>
        <taxon>Gunneridae</taxon>
        <taxon>Pentapetalae</taxon>
        <taxon>rosids</taxon>
        <taxon>malvids</taxon>
        <taxon>Brassicales</taxon>
        <taxon>Brassicaceae</taxon>
        <taxon>Camelineae</taxon>
        <taxon>Camelina</taxon>
    </lineage>
</organism>
<feature type="domain" description="Exoribonuclease phosphorolytic" evidence="2">
    <location>
        <begin position="31"/>
        <end position="76"/>
    </location>
</feature>
<dbReference type="PANTHER" id="PTHR11953:SF0">
    <property type="entry name" value="EXOSOME COMPLEX COMPONENT RRP41"/>
    <property type="match status" value="1"/>
</dbReference>
<evidence type="ECO:0000313" key="4">
    <source>
        <dbReference type="RefSeq" id="XP_019087846.1"/>
    </source>
</evidence>
<dbReference type="InterPro" id="IPR027408">
    <property type="entry name" value="PNPase/RNase_PH_dom_sf"/>
</dbReference>
<comment type="similarity">
    <text evidence="1">Belongs to the RNase PH family.</text>
</comment>
<reference evidence="3" key="1">
    <citation type="journal article" date="2014" name="Nat. Commun.">
        <title>The emerging biofuel crop Camelina sativa retains a highly undifferentiated hexaploid genome structure.</title>
        <authorList>
            <person name="Kagale S."/>
            <person name="Koh C."/>
            <person name="Nixon J."/>
            <person name="Bollina V."/>
            <person name="Clarke W.E."/>
            <person name="Tuteja R."/>
            <person name="Spillane C."/>
            <person name="Robinson S.J."/>
            <person name="Links M.G."/>
            <person name="Clarke C."/>
            <person name="Higgins E.E."/>
            <person name="Huebert T."/>
            <person name="Sharpe A.G."/>
            <person name="Parkin I.A."/>
        </authorList>
    </citation>
    <scope>NUCLEOTIDE SEQUENCE [LARGE SCALE GENOMIC DNA]</scope>
    <source>
        <strain evidence="3">cv. DH55</strain>
    </source>
</reference>
<dbReference type="Proteomes" id="UP000694864">
    <property type="component" value="Chromosome 11"/>
</dbReference>
<dbReference type="PANTHER" id="PTHR11953">
    <property type="entry name" value="EXOSOME COMPLEX COMPONENT"/>
    <property type="match status" value="1"/>
</dbReference>
<name>A0ABM1QM58_CAMSA</name>
<dbReference type="InterPro" id="IPR020568">
    <property type="entry name" value="Ribosomal_Su5_D2-typ_SF"/>
</dbReference>
<evidence type="ECO:0000256" key="1">
    <source>
        <dbReference type="ARBA" id="ARBA00006678"/>
    </source>
</evidence>
<sequence length="103" mass="11797">MMDYHIQLHSGSSKLTLMYHWFQLDGGRFNEMRQIVAEVGVVSKADGFVFSSAVYEMGNTKVIAVVYGPREIQNKSLQKKNDHAFVCICFPELPEFLQEVFSM</sequence>
<dbReference type="Gene3D" id="3.30.230.70">
    <property type="entry name" value="GHMP Kinase, N-terminal domain"/>
    <property type="match status" value="1"/>
</dbReference>
<gene>
    <name evidence="4" type="primary">LOC104725695</name>
</gene>
<evidence type="ECO:0000313" key="3">
    <source>
        <dbReference type="Proteomes" id="UP000694864"/>
    </source>
</evidence>
<dbReference type="InterPro" id="IPR001247">
    <property type="entry name" value="ExoRNase_PH_dom1"/>
</dbReference>